<dbReference type="Gene3D" id="1.20.1280.50">
    <property type="match status" value="1"/>
</dbReference>
<proteinExistence type="predicted"/>
<sequence>MESGNDTELQKSWELSQDDIKDQDRISSLPDDIMFHVLSLLEMKDVVKTGVLSRRWGHLWTNVRTLDFRGPTSCEEEAREKFVSFVDYTLLFNESKTIKTFHLLLGLTEAFPEDISEEEAKRVKELCLHIDRWVRLAVRKKVEIVYLDFFTVNTRWRGCLLSLYPYNLPCSLYINNTIKSLLLASCSIDPTRQLQWKYLKVLRLFDVKLCEELVETILNGSPLLESLHLLRCNGLRKLSIKSPNLEYLLLFFSVEGLRLDIQAPYLKVLECMGEIANYRLIDVSSLVYAIVRTHRITCNVSYQTIVTSFLTSVRRAECLAVCTRFLEMVSLLEIESLPTPSTDCNYLELKANLTKWELPGILALLRSSSNLNTLTIKKGDRDGSIEFRDEYLKGYDLNEANYWSIMLASTCLMEKLKSVIIYEFDGGSSEIALVEFLLMKAPILDKMVIYSKKEKHSSEDRTPSASNDKSTLYEKLLSFERASPNGNFLFF</sequence>
<dbReference type="AlphaFoldDB" id="A0A835HBU9"/>
<dbReference type="Proteomes" id="UP000631114">
    <property type="component" value="Unassembled WGS sequence"/>
</dbReference>
<dbReference type="PANTHER" id="PTHR31900:SF32">
    <property type="entry name" value="F-BOX_RNI_FBD-LIKE DOMAIN PROTEIN"/>
    <property type="match status" value="1"/>
</dbReference>
<accession>A0A835HBU9</accession>
<organism evidence="2 3">
    <name type="scientific">Coptis chinensis</name>
    <dbReference type="NCBI Taxonomy" id="261450"/>
    <lineage>
        <taxon>Eukaryota</taxon>
        <taxon>Viridiplantae</taxon>
        <taxon>Streptophyta</taxon>
        <taxon>Embryophyta</taxon>
        <taxon>Tracheophyta</taxon>
        <taxon>Spermatophyta</taxon>
        <taxon>Magnoliopsida</taxon>
        <taxon>Ranunculales</taxon>
        <taxon>Ranunculaceae</taxon>
        <taxon>Coptidoideae</taxon>
        <taxon>Coptis</taxon>
    </lineage>
</organism>
<dbReference type="SUPFAM" id="SSF81383">
    <property type="entry name" value="F-box domain"/>
    <property type="match status" value="1"/>
</dbReference>
<dbReference type="Pfam" id="PF23622">
    <property type="entry name" value="LRR_At1g61320_AtMIF1"/>
    <property type="match status" value="1"/>
</dbReference>
<reference evidence="2 3" key="1">
    <citation type="submission" date="2020-10" db="EMBL/GenBank/DDBJ databases">
        <title>The Coptis chinensis genome and diversification of protoberbering-type alkaloids.</title>
        <authorList>
            <person name="Wang B."/>
            <person name="Shu S."/>
            <person name="Song C."/>
            <person name="Liu Y."/>
        </authorList>
    </citation>
    <scope>NUCLEOTIDE SEQUENCE [LARGE SCALE GENOMIC DNA]</scope>
    <source>
        <strain evidence="2">HL-2020</strain>
        <tissue evidence="2">Leaf</tissue>
    </source>
</reference>
<protein>
    <recommendedName>
        <fullName evidence="1">F-box domain-containing protein</fullName>
    </recommendedName>
</protein>
<dbReference type="CDD" id="cd22160">
    <property type="entry name" value="F-box_AtFBL13-like"/>
    <property type="match status" value="1"/>
</dbReference>
<dbReference type="PROSITE" id="PS50181">
    <property type="entry name" value="FBOX"/>
    <property type="match status" value="1"/>
</dbReference>
<feature type="domain" description="F-box" evidence="1">
    <location>
        <begin position="23"/>
        <end position="71"/>
    </location>
</feature>
<dbReference type="Pfam" id="PF00646">
    <property type="entry name" value="F-box"/>
    <property type="match status" value="1"/>
</dbReference>
<evidence type="ECO:0000259" key="1">
    <source>
        <dbReference type="PROSITE" id="PS50181"/>
    </source>
</evidence>
<name>A0A835HBU9_9MAGN</name>
<dbReference type="InterPro" id="IPR006566">
    <property type="entry name" value="FBD"/>
</dbReference>
<dbReference type="InterPro" id="IPR055357">
    <property type="entry name" value="LRR_At1g61320_AtMIF1"/>
</dbReference>
<gene>
    <name evidence="2" type="ORF">IFM89_015186</name>
</gene>
<evidence type="ECO:0000313" key="2">
    <source>
        <dbReference type="EMBL" id="KAF9597031.1"/>
    </source>
</evidence>
<dbReference type="PANTHER" id="PTHR31900">
    <property type="entry name" value="F-BOX/RNI SUPERFAMILY PROTEIN-RELATED"/>
    <property type="match status" value="1"/>
</dbReference>
<dbReference type="InterPro" id="IPR036047">
    <property type="entry name" value="F-box-like_dom_sf"/>
</dbReference>
<keyword evidence="3" id="KW-1185">Reference proteome</keyword>
<dbReference type="SMART" id="SM00579">
    <property type="entry name" value="FBD"/>
    <property type="match status" value="1"/>
</dbReference>
<dbReference type="InterPro" id="IPR001810">
    <property type="entry name" value="F-box_dom"/>
</dbReference>
<evidence type="ECO:0000313" key="3">
    <source>
        <dbReference type="Proteomes" id="UP000631114"/>
    </source>
</evidence>
<dbReference type="EMBL" id="JADFTS010000007">
    <property type="protein sequence ID" value="KAF9597031.1"/>
    <property type="molecule type" value="Genomic_DNA"/>
</dbReference>
<dbReference type="OrthoDB" id="1939276at2759"/>
<dbReference type="InterPro" id="IPR050232">
    <property type="entry name" value="FBL13/AtMIF1-like"/>
</dbReference>
<comment type="caution">
    <text evidence="2">The sequence shown here is derived from an EMBL/GenBank/DDBJ whole genome shotgun (WGS) entry which is preliminary data.</text>
</comment>
<dbReference type="InterPro" id="IPR053781">
    <property type="entry name" value="F-box_AtFBL13-like"/>
</dbReference>